<organism evidence="2 3">
    <name type="scientific">Mythimna separata</name>
    <name type="common">Oriental armyworm</name>
    <name type="synonym">Pseudaletia separata</name>
    <dbReference type="NCBI Taxonomy" id="271217"/>
    <lineage>
        <taxon>Eukaryota</taxon>
        <taxon>Metazoa</taxon>
        <taxon>Ecdysozoa</taxon>
        <taxon>Arthropoda</taxon>
        <taxon>Hexapoda</taxon>
        <taxon>Insecta</taxon>
        <taxon>Pterygota</taxon>
        <taxon>Neoptera</taxon>
        <taxon>Endopterygota</taxon>
        <taxon>Lepidoptera</taxon>
        <taxon>Glossata</taxon>
        <taxon>Ditrysia</taxon>
        <taxon>Noctuoidea</taxon>
        <taxon>Noctuidae</taxon>
        <taxon>Noctuinae</taxon>
        <taxon>Hadenini</taxon>
        <taxon>Mythimna</taxon>
    </lineage>
</organism>
<protein>
    <submittedName>
        <fullName evidence="2">Uncharacterized protein</fullName>
    </submittedName>
</protein>
<reference evidence="2" key="1">
    <citation type="submission" date="2023-03" db="EMBL/GenBank/DDBJ databases">
        <title>Chromosome-level genomes of two armyworms, Mythimna separata and Mythimna loreyi, provide insights into the biosynthesis and reception of sex pheromones.</title>
        <authorList>
            <person name="Zhao H."/>
        </authorList>
    </citation>
    <scope>NUCLEOTIDE SEQUENCE</scope>
    <source>
        <strain evidence="2">BeijingLab</strain>
        <tissue evidence="2">Pupa</tissue>
    </source>
</reference>
<name>A0AAD7YRC4_MYTSE</name>
<comment type="caution">
    <text evidence="2">The sequence shown here is derived from an EMBL/GenBank/DDBJ whole genome shotgun (WGS) entry which is preliminary data.</text>
</comment>
<feature type="region of interest" description="Disordered" evidence="1">
    <location>
        <begin position="1"/>
        <end position="32"/>
    </location>
</feature>
<evidence type="ECO:0000256" key="1">
    <source>
        <dbReference type="SAM" id="MobiDB-lite"/>
    </source>
</evidence>
<dbReference type="Proteomes" id="UP001231518">
    <property type="component" value="Chromosome 10"/>
</dbReference>
<gene>
    <name evidence="2" type="ORF">PYW07_000926</name>
</gene>
<evidence type="ECO:0000313" key="3">
    <source>
        <dbReference type="Proteomes" id="UP001231518"/>
    </source>
</evidence>
<sequence>MENNGDPLNDKKFVNRTRSHNTTTKLKSEPAKRKSFNVNEAVRSLDLALTRLKKSKLVHGEYPTSKQLEEAQGATDMFMDMCTSSNYQQGTENASLMSMNFSHYELIRNVSRSNCFSDGAYSGNTCSAQSHASAADLNEKDEHLERYFRSVEMWRHFHDNPPSTLHFELPDQAQ</sequence>
<keyword evidence="3" id="KW-1185">Reference proteome</keyword>
<evidence type="ECO:0000313" key="2">
    <source>
        <dbReference type="EMBL" id="KAJ8726228.1"/>
    </source>
</evidence>
<dbReference type="AlphaFoldDB" id="A0AAD7YRC4"/>
<proteinExistence type="predicted"/>
<accession>A0AAD7YRC4</accession>
<dbReference type="EMBL" id="JARGEI010000009">
    <property type="protein sequence ID" value="KAJ8726228.1"/>
    <property type="molecule type" value="Genomic_DNA"/>
</dbReference>